<evidence type="ECO:0000313" key="6">
    <source>
        <dbReference type="EMBL" id="KAG0148033.1"/>
    </source>
</evidence>
<keyword evidence="3" id="KW-0408">Iron</keyword>
<comment type="caution">
    <text evidence="6">The sequence shown here is derived from an EMBL/GenBank/DDBJ whole genome shotgun (WGS) entry which is preliminary data.</text>
</comment>
<evidence type="ECO:0000256" key="3">
    <source>
        <dbReference type="ARBA" id="ARBA00023004"/>
    </source>
</evidence>
<dbReference type="AlphaFoldDB" id="A0A9P6NL61"/>
<keyword evidence="2" id="KW-0479">Metal-binding</keyword>
<dbReference type="GO" id="GO:0005789">
    <property type="term" value="C:endoplasmic reticulum membrane"/>
    <property type="evidence" value="ECO:0007669"/>
    <property type="project" value="TreeGrafter"/>
</dbReference>
<dbReference type="OrthoDB" id="260519at2759"/>
<dbReference type="PANTHER" id="PTHR19359">
    <property type="entry name" value="CYTOCHROME B5"/>
    <property type="match status" value="1"/>
</dbReference>
<sequence length="84" mass="9351">MSDKVYSTKEVEKHTNETSAWVIIEGGVYDVTKWLDDHPGGKKILLENSGKDCSDLFREYHNKKILAKTAAPMKIGIVGADSKI</sequence>
<comment type="similarity">
    <text evidence="4">Belongs to the cytochrome b5 family.</text>
</comment>
<proteinExistence type="inferred from homology"/>
<feature type="domain" description="Cytochrome b5 heme-binding" evidence="5">
    <location>
        <begin position="3"/>
        <end position="79"/>
    </location>
</feature>
<accession>A0A9P6NL61</accession>
<dbReference type="Proteomes" id="UP000886653">
    <property type="component" value="Unassembled WGS sequence"/>
</dbReference>
<dbReference type="Pfam" id="PF00173">
    <property type="entry name" value="Cyt-b5"/>
    <property type="match status" value="1"/>
</dbReference>
<name>A0A9P6NL61_9BASI</name>
<dbReference type="InterPro" id="IPR001199">
    <property type="entry name" value="Cyt_B5-like_heme/steroid-bd"/>
</dbReference>
<keyword evidence="1" id="KW-0349">Heme</keyword>
<dbReference type="InterPro" id="IPR050668">
    <property type="entry name" value="Cytochrome_b5"/>
</dbReference>
<dbReference type="GO" id="GO:0046872">
    <property type="term" value="F:metal ion binding"/>
    <property type="evidence" value="ECO:0007669"/>
    <property type="project" value="UniProtKB-KW"/>
</dbReference>
<reference evidence="6" key="1">
    <citation type="submission" date="2013-11" db="EMBL/GenBank/DDBJ databases">
        <title>Genome sequence of the fusiform rust pathogen reveals effectors for host alternation and coevolution with pine.</title>
        <authorList>
            <consortium name="DOE Joint Genome Institute"/>
            <person name="Smith K."/>
            <person name="Pendleton A."/>
            <person name="Kubisiak T."/>
            <person name="Anderson C."/>
            <person name="Salamov A."/>
            <person name="Aerts A."/>
            <person name="Riley R."/>
            <person name="Clum A."/>
            <person name="Lindquist E."/>
            <person name="Ence D."/>
            <person name="Campbell M."/>
            <person name="Kronenberg Z."/>
            <person name="Feau N."/>
            <person name="Dhillon B."/>
            <person name="Hamelin R."/>
            <person name="Burleigh J."/>
            <person name="Smith J."/>
            <person name="Yandell M."/>
            <person name="Nelson C."/>
            <person name="Grigoriev I."/>
            <person name="Davis J."/>
        </authorList>
    </citation>
    <scope>NUCLEOTIDE SEQUENCE</scope>
    <source>
        <strain evidence="6">G11</strain>
    </source>
</reference>
<organism evidence="6 7">
    <name type="scientific">Cronartium quercuum f. sp. fusiforme G11</name>
    <dbReference type="NCBI Taxonomy" id="708437"/>
    <lineage>
        <taxon>Eukaryota</taxon>
        <taxon>Fungi</taxon>
        <taxon>Dikarya</taxon>
        <taxon>Basidiomycota</taxon>
        <taxon>Pucciniomycotina</taxon>
        <taxon>Pucciniomycetes</taxon>
        <taxon>Pucciniales</taxon>
        <taxon>Coleosporiaceae</taxon>
        <taxon>Cronartium</taxon>
    </lineage>
</organism>
<dbReference type="PANTHER" id="PTHR19359:SF112">
    <property type="entry name" value="CYTOCHROME B5 HEME-BINDING DOMAIN-CONTAINING PROTEIN"/>
    <property type="match status" value="1"/>
</dbReference>
<keyword evidence="7" id="KW-1185">Reference proteome</keyword>
<gene>
    <name evidence="6" type="ORF">CROQUDRAFT_655400</name>
</gene>
<dbReference type="InterPro" id="IPR036400">
    <property type="entry name" value="Cyt_B5-like_heme/steroid_sf"/>
</dbReference>
<evidence type="ECO:0000256" key="4">
    <source>
        <dbReference type="ARBA" id="ARBA00038168"/>
    </source>
</evidence>
<evidence type="ECO:0000259" key="5">
    <source>
        <dbReference type="PROSITE" id="PS50255"/>
    </source>
</evidence>
<dbReference type="EMBL" id="MU167241">
    <property type="protein sequence ID" value="KAG0148033.1"/>
    <property type="molecule type" value="Genomic_DNA"/>
</dbReference>
<protein>
    <recommendedName>
        <fullName evidence="5">Cytochrome b5 heme-binding domain-containing protein</fullName>
    </recommendedName>
</protein>
<dbReference type="SUPFAM" id="SSF55856">
    <property type="entry name" value="Cytochrome b5-like heme/steroid binding domain"/>
    <property type="match status" value="1"/>
</dbReference>
<dbReference type="GO" id="GO:0020037">
    <property type="term" value="F:heme binding"/>
    <property type="evidence" value="ECO:0007669"/>
    <property type="project" value="TreeGrafter"/>
</dbReference>
<evidence type="ECO:0000256" key="1">
    <source>
        <dbReference type="ARBA" id="ARBA00022617"/>
    </source>
</evidence>
<dbReference type="FunFam" id="3.10.120.10:FF:000007">
    <property type="entry name" value="Sulfite oxidase, mitochondrial"/>
    <property type="match status" value="1"/>
</dbReference>
<dbReference type="PRINTS" id="PR00363">
    <property type="entry name" value="CYTOCHROMEB5"/>
</dbReference>
<dbReference type="PROSITE" id="PS50255">
    <property type="entry name" value="CYTOCHROME_B5_2"/>
    <property type="match status" value="1"/>
</dbReference>
<evidence type="ECO:0000256" key="2">
    <source>
        <dbReference type="ARBA" id="ARBA00022723"/>
    </source>
</evidence>
<dbReference type="Gene3D" id="3.10.120.10">
    <property type="entry name" value="Cytochrome b5-like heme/steroid binding domain"/>
    <property type="match status" value="1"/>
</dbReference>
<dbReference type="SMART" id="SM01117">
    <property type="entry name" value="Cyt-b5"/>
    <property type="match status" value="1"/>
</dbReference>
<evidence type="ECO:0000313" key="7">
    <source>
        <dbReference type="Proteomes" id="UP000886653"/>
    </source>
</evidence>